<geneLocation type="plasmid" evidence="2 3">
    <name>unnamed1</name>
</geneLocation>
<dbReference type="EMBL" id="CP022605">
    <property type="protein sequence ID" value="ASV88082.1"/>
    <property type="molecule type" value="Genomic_DNA"/>
</dbReference>
<sequence length="257" mass="27829">MSSAYASEISCYIIQADGSHIELGIKTYDDCKDAIYAYMNSLGYDERITVLQSAGFGTKMLGNTAIGEAVFLTDWLMNAIDKMDGKPNGFYSRQFFDGYVDSYNIDEAKKLELRANLADSSLSFDEKAQQLEAAGIDIHAMLAASLLGAAAKGGKSWIISVDATGKIPTTWGSGQPNKKGVGTRWQDPNNPGNGVRIDQGNPNHSLPSQREDHVIVRSGGTVIGRDGKPISGSIQDNAEQAHIPLSEYKNWSSWNSP</sequence>
<dbReference type="Proteomes" id="UP000215256">
    <property type="component" value="Plasmid unnamed1"/>
</dbReference>
<reference evidence="2 3" key="1">
    <citation type="submission" date="2017-07" db="EMBL/GenBank/DDBJ databases">
        <title>Phylogenetic study on the rhizospheric bacterium Ochrobactrum sp. A44.</title>
        <authorList>
            <person name="Krzyzanowska D.M."/>
            <person name="Ossowicki A."/>
            <person name="Rajewska M."/>
            <person name="Maciag T."/>
            <person name="Kaczynski Z."/>
            <person name="Czerwicka M."/>
            <person name="Jafra S."/>
        </authorList>
    </citation>
    <scope>NUCLEOTIDE SEQUENCE [LARGE SCALE GENOMIC DNA]</scope>
    <source>
        <strain evidence="2 3">A44</strain>
        <plasmid evidence="2 3">unnamed1</plasmid>
    </source>
</reference>
<dbReference type="KEGG" id="och:CES85_3717"/>
<name>A0A248UNA1_9HYPH</name>
<proteinExistence type="predicted"/>
<accession>A0A248UNA1</accession>
<dbReference type="RefSeq" id="WP_244923351.1">
    <property type="nucleotide sequence ID" value="NZ_CP022605.1"/>
</dbReference>
<evidence type="ECO:0000313" key="2">
    <source>
        <dbReference type="EMBL" id="ASV88082.1"/>
    </source>
</evidence>
<dbReference type="AlphaFoldDB" id="A0A248UNA1"/>
<organism evidence="2 3">
    <name type="scientific">Ochrobactrum quorumnocens</name>
    <dbReference type="NCBI Taxonomy" id="271865"/>
    <lineage>
        <taxon>Bacteria</taxon>
        <taxon>Pseudomonadati</taxon>
        <taxon>Pseudomonadota</taxon>
        <taxon>Alphaproteobacteria</taxon>
        <taxon>Hyphomicrobiales</taxon>
        <taxon>Brucellaceae</taxon>
        <taxon>Brucella/Ochrobactrum group</taxon>
        <taxon>Ochrobactrum</taxon>
    </lineage>
</organism>
<keyword evidence="2" id="KW-0614">Plasmid</keyword>
<protein>
    <submittedName>
        <fullName evidence="2">Putative rHS repeat-associated core domain protein</fullName>
    </submittedName>
</protein>
<gene>
    <name evidence="2" type="ORF">CES85_3717</name>
</gene>
<evidence type="ECO:0000313" key="3">
    <source>
        <dbReference type="Proteomes" id="UP000215256"/>
    </source>
</evidence>
<feature type="region of interest" description="Disordered" evidence="1">
    <location>
        <begin position="169"/>
        <end position="189"/>
    </location>
</feature>
<evidence type="ECO:0000256" key="1">
    <source>
        <dbReference type="SAM" id="MobiDB-lite"/>
    </source>
</evidence>